<dbReference type="Proteomes" id="UP001241472">
    <property type="component" value="Unassembled WGS sequence"/>
</dbReference>
<dbReference type="RefSeq" id="WP_306833237.1">
    <property type="nucleotide sequence ID" value="NZ_JAUSRF010000004.1"/>
</dbReference>
<dbReference type="EMBL" id="JAUSRF010000004">
    <property type="protein sequence ID" value="MDP9836615.1"/>
    <property type="molecule type" value="Genomic_DNA"/>
</dbReference>
<reference evidence="1 2" key="1">
    <citation type="submission" date="2023-07" db="EMBL/GenBank/DDBJ databases">
        <title>Sorghum-associated microbial communities from plants grown in Nebraska, USA.</title>
        <authorList>
            <person name="Schachtman D."/>
        </authorList>
    </citation>
    <scope>NUCLEOTIDE SEQUENCE [LARGE SCALE GENOMIC DNA]</scope>
    <source>
        <strain evidence="1 2">DS1307</strain>
    </source>
</reference>
<keyword evidence="2" id="KW-1185">Reference proteome</keyword>
<organism evidence="1 2">
    <name type="scientific">Neorhizobium huautlense</name>
    <dbReference type="NCBI Taxonomy" id="67774"/>
    <lineage>
        <taxon>Bacteria</taxon>
        <taxon>Pseudomonadati</taxon>
        <taxon>Pseudomonadota</taxon>
        <taxon>Alphaproteobacteria</taxon>
        <taxon>Hyphomicrobiales</taxon>
        <taxon>Rhizobiaceae</taxon>
        <taxon>Rhizobium/Agrobacterium group</taxon>
        <taxon>Neorhizobium</taxon>
    </lineage>
</organism>
<proteinExistence type="predicted"/>
<sequence>MTMTVLAGLISTMFVATVVSSIAELRKERADLEDFARRHRAF</sequence>
<name>A0ABT9PQW9_9HYPH</name>
<accession>A0ABT9PQW9</accession>
<evidence type="ECO:0000313" key="1">
    <source>
        <dbReference type="EMBL" id="MDP9836615.1"/>
    </source>
</evidence>
<evidence type="ECO:0000313" key="2">
    <source>
        <dbReference type="Proteomes" id="UP001241472"/>
    </source>
</evidence>
<comment type="caution">
    <text evidence="1">The sequence shown here is derived from an EMBL/GenBank/DDBJ whole genome shotgun (WGS) entry which is preliminary data.</text>
</comment>
<gene>
    <name evidence="1" type="ORF">J2T09_001360</name>
</gene>
<protein>
    <submittedName>
        <fullName evidence="1">CHASE1-domain containing sensor protein</fullName>
    </submittedName>
</protein>